<proteinExistence type="predicted"/>
<feature type="domain" description="SLH" evidence="4">
    <location>
        <begin position="2308"/>
        <end position="2363"/>
    </location>
</feature>
<dbReference type="InterPro" id="IPR016195">
    <property type="entry name" value="Pol/histidinol_Pase-like"/>
</dbReference>
<keyword evidence="7" id="KW-1185">Reference proteome</keyword>
<dbReference type="InterPro" id="IPR001119">
    <property type="entry name" value="SLH_dom"/>
</dbReference>
<sequence length="2363" mass="254457">MNTQFKKWHAKRILSLVLAFILSMGTVSIPVSADNASIANHVIISQIYGGGGNSGALYSNDFIELYNPTNSAIDLNGWSVQYSSSTKYTYGSNITTLSGSIGAGEYYLIQEAKGANDAPLLPTPDATGSIAMSGSKGKIALVSNSQAIEKMTDANVVDFVGYGSANESEGAHPTPSLSNTTAAVRKIIGVDTNDNAADFEVKAPSPHNGSTPAETKCATPTASIPSCAVTSGQAITFKTTTADAVIEYNTTSINAPAPNWTTGSSVKVTTSAAYYVRATKSGLDDSDVATFSYEVNDTSPITLEAAKATAVDTENLKVEGVVTYISGKNVYIQDTTGAICLYLTSNSSLLKVGDEVIAIGKRALYKNLIELSGVIEPAIYVKSHDNAIPDRGTTTIADIIATPTDKTPGYNHMGEVIQVSEATLTNTSLLTQNNSELPIAPSIDVSKFPGISTGDSVDVTLRVYDAYGTVKADIISMIRHGAENQLFISASPESGSVVSNTQVSLYCNDASAEIYYTLDGTDATSSSTLYKEPLTITGQIGDKVLLKAIAIAKGKENSDQFSAEYTIKDPNSTLTIKEVLDLPDNSSGFNVTGQIAYFATGFSNPVIQSVIDGKTYSLYIFGAAPEGAKVGDQVQYTGTYSIYNGLPELKSITHSKILSSDKPMGPELVTIADLNANGMDMLGRFVIIKNVTLGAYSSSGSTQVTDATGAINIYKATAYPALVEQGEVVDLYAMVACYKSTVQLYVGTKDANGYNVYDVVNDTKGPLITLQDRFLDAKANQDYSISATVEDNKDVQDVFITYKIGDKNISDQKMKKNTADGKYEYTIPSDQILATIPNFTFTITAVDVTGLKTVSTPITVTIDDKPQVTAVTPVRNSSTGDDKTPVISVTLENAGTSPAVTLTLKKDNETILTNQVMTISSTSTNTYSYTPSTLVDGSYTATVKIIRSEDDKTKVDSWFFTVGESKYKAYFGQLHSHTAEYSDGSGTLQDGLNYLSNITEDDNVDFVSFTDHSNYFDTKNAPNPAEALNDKSKMTAESLSKWENYVSTMDTFNQENAGSLLAFSGFEMTWSGGPGHINTFNSNGLVSRNNTSLNSKTDDAGMKAYYETLIQNTDPLANLSQFNHPGKTFGTFSDFAYWSPAYDNKMVAVEVGNGEGSIHSGGYFPSYSEYTKALDKGWHVAPTNNQDNHKGNWGNANTCRTVIITDNFNDEGLLTGLKNRSVYATEDNNLNINYTVNDLMMGSIIDVIPDTPLKFAIHIDDKDPTDTISKVEIITNSGRVAKSQTFTSNIANWNFEMPAVQGYYYVRVTEADKNMAVTAPIWVGQAPLVGINSLTTETQMPVTGEALKLKTTFFNNESKNVTLKSVEYTLDDTIIHTETLNKEIVSTGTATHEFNYTPTLAGKMTLVATAVFSINGQDQTFTSSIDLNIRASETLVYAGVDASHYNEYVDGNYKDSMGNFANLAAEYGVRVVELHTSEALIAATKDSKYKMLVLTPPTRRNGTAFLKDYKSYSDDEIAAISAFSKSGKTVIVTGWGDYYEGYDKYADGTAYTLPADEHMSAQQNKLLAAMGSTLRVSDDEIKDDANNGGQPQRLYLTNYNLSNTFLNGVKPQEQVYSNYGGSTIYSIGTDSKPSETLPSSVSPMVFAFETSYSSDDDKDGTTGIKDISVPKYDSKYMVAASETITHDGNAKSTVIVAGSAFMSNFEIQANMDSYATPQYSNYTILENIVMAVNPVIVTSIAEVQSANEDESFTIRGIATSNASAYDKNTAFFDCIYVQDSSAGINAFPVSGDIRAGQTVEITGKTSSYNGERQIAVEKIKVIDETIKPLPTPIYLTTSKAANGSHLGSLVTVSGVVESITAPNDVVESIYIKDRSNVLCRIFIDGYITSTKTIADLAVGKIVTATGLSSIDTEGTRIRIRDRADVVVYNGSSEDDKDDKDDSGNKNDNQPPTDAPTNTPTDSKTENVSDKETTTTSATVQGQSDSPNHLKASMTDDIADALIKKAKDAETTGKRTVIEIKIDPEQKESALEVVIPKDAFSKIATETKADVKVNTSVGILKFSEDAVNHINSSAAEGDVSIHISKVDHTTLSTEIRNAVGDRPVYDFSVNIGEKKVDSFGNGNAEISLPYTLQPGEDHNAIVVYYVDDSGALQTVRGNYNTATGTVDFMTKHFSTYMIGYNKKTFTDVAISSKYYDAISSLAARGITAGTSETTYSPSASLTRGQFIVLMMNAYGISPDENSINNFADAGNTYYTNYLATAKRLGIASGIGNNKYAPDASISRQDMFTLLYNALGTLNELPEVTPTINMNQFSDTAQIASYALVPTKTFVERGLASGRNGLIEPKTLATRAEMAELLYNLLKIQ</sequence>
<feature type="compositionally biased region" description="Basic and acidic residues" evidence="2">
    <location>
        <begin position="1962"/>
        <end position="1972"/>
    </location>
</feature>
<evidence type="ECO:0000259" key="5">
    <source>
        <dbReference type="PROSITE" id="PS51841"/>
    </source>
</evidence>
<dbReference type="SUPFAM" id="SSF89550">
    <property type="entry name" value="PHP domain-like"/>
    <property type="match status" value="1"/>
</dbReference>
<evidence type="ECO:0000256" key="1">
    <source>
        <dbReference type="ARBA" id="ARBA00022737"/>
    </source>
</evidence>
<gene>
    <name evidence="6" type="ORF">ISU02_21950</name>
</gene>
<keyword evidence="3" id="KW-0732">Signal</keyword>
<evidence type="ECO:0000313" key="7">
    <source>
        <dbReference type="Proteomes" id="UP000614200"/>
    </source>
</evidence>
<dbReference type="Pfam" id="PF00395">
    <property type="entry name" value="SLH"/>
    <property type="match status" value="2"/>
</dbReference>
<dbReference type="PROSITE" id="PS51841">
    <property type="entry name" value="LTD"/>
    <property type="match status" value="1"/>
</dbReference>
<dbReference type="EMBL" id="JADKNH010000020">
    <property type="protein sequence ID" value="MBF4695769.1"/>
    <property type="molecule type" value="Genomic_DNA"/>
</dbReference>
<dbReference type="InterPro" id="IPR036415">
    <property type="entry name" value="Lamin_tail_dom_sf"/>
</dbReference>
<accession>A0ABR9ZZ89</accession>
<evidence type="ECO:0000259" key="4">
    <source>
        <dbReference type="PROSITE" id="PS51272"/>
    </source>
</evidence>
<dbReference type="InterPro" id="IPR059177">
    <property type="entry name" value="GH29D-like_dom"/>
</dbReference>
<feature type="region of interest" description="Disordered" evidence="2">
    <location>
        <begin position="1928"/>
        <end position="1990"/>
    </location>
</feature>
<feature type="chain" id="PRO_5047406679" evidence="3">
    <location>
        <begin position="34"/>
        <end position="2363"/>
    </location>
</feature>
<feature type="compositionally biased region" description="Low complexity" evidence="2">
    <location>
        <begin position="1945"/>
        <end position="1961"/>
    </location>
</feature>
<dbReference type="Gene3D" id="3.20.20.140">
    <property type="entry name" value="Metal-dependent hydrolases"/>
    <property type="match status" value="1"/>
</dbReference>
<feature type="signal peptide" evidence="3">
    <location>
        <begin position="1"/>
        <end position="33"/>
    </location>
</feature>
<keyword evidence="1" id="KW-0677">Repeat</keyword>
<feature type="domain" description="LTD" evidence="5">
    <location>
        <begin position="30"/>
        <end position="164"/>
    </location>
</feature>
<dbReference type="SUPFAM" id="SSF74853">
    <property type="entry name" value="Lamin A/C globular tail domain"/>
    <property type="match status" value="1"/>
</dbReference>
<dbReference type="RefSeq" id="WP_194704008.1">
    <property type="nucleotide sequence ID" value="NZ_JADKNH010000020.1"/>
</dbReference>
<feature type="domain" description="SLH" evidence="4">
    <location>
        <begin position="2180"/>
        <end position="2243"/>
    </location>
</feature>
<organism evidence="6 7">
    <name type="scientific">Fusibacter ferrireducens</name>
    <dbReference type="NCBI Taxonomy" id="2785058"/>
    <lineage>
        <taxon>Bacteria</taxon>
        <taxon>Bacillati</taxon>
        <taxon>Bacillota</taxon>
        <taxon>Clostridia</taxon>
        <taxon>Eubacteriales</taxon>
        <taxon>Eubacteriales Family XII. Incertae Sedis</taxon>
        <taxon>Fusibacter</taxon>
    </lineage>
</organism>
<dbReference type="Pfam" id="PF00932">
    <property type="entry name" value="LTD"/>
    <property type="match status" value="1"/>
</dbReference>
<evidence type="ECO:0000313" key="6">
    <source>
        <dbReference type="EMBL" id="MBF4695769.1"/>
    </source>
</evidence>
<evidence type="ECO:0000256" key="3">
    <source>
        <dbReference type="SAM" id="SignalP"/>
    </source>
</evidence>
<dbReference type="Pfam" id="PF13290">
    <property type="entry name" value="CHB_HEX_C_1"/>
    <property type="match status" value="1"/>
</dbReference>
<protein>
    <submittedName>
        <fullName evidence="6">S-layer homology domain-containing protein</fullName>
    </submittedName>
</protein>
<dbReference type="Proteomes" id="UP000614200">
    <property type="component" value="Unassembled WGS sequence"/>
</dbReference>
<feature type="compositionally biased region" description="Polar residues" evidence="2">
    <location>
        <begin position="1973"/>
        <end position="1986"/>
    </location>
</feature>
<comment type="caution">
    <text evidence="6">The sequence shown here is derived from an EMBL/GenBank/DDBJ whole genome shotgun (WGS) entry which is preliminary data.</text>
</comment>
<evidence type="ECO:0000256" key="2">
    <source>
        <dbReference type="SAM" id="MobiDB-lite"/>
    </source>
</evidence>
<dbReference type="InterPro" id="IPR001322">
    <property type="entry name" value="Lamin_tail_dom"/>
</dbReference>
<reference evidence="6 7" key="1">
    <citation type="submission" date="2020-11" db="EMBL/GenBank/DDBJ databases">
        <title>Fusibacter basophilias sp. nov.</title>
        <authorList>
            <person name="Qiu D."/>
        </authorList>
    </citation>
    <scope>NUCLEOTIDE SEQUENCE [LARGE SCALE GENOMIC DNA]</scope>
    <source>
        <strain evidence="6 7">Q10-2</strain>
    </source>
</reference>
<name>A0ABR9ZZ89_9FIRM</name>
<feature type="domain" description="SLH" evidence="4">
    <location>
        <begin position="2244"/>
        <end position="2303"/>
    </location>
</feature>
<dbReference type="PROSITE" id="PS51272">
    <property type="entry name" value="SLH"/>
    <property type="match status" value="3"/>
</dbReference>